<feature type="non-terminal residue" evidence="2">
    <location>
        <position position="1"/>
    </location>
</feature>
<dbReference type="SMART" id="SM00279">
    <property type="entry name" value="HhH2"/>
    <property type="match status" value="1"/>
</dbReference>
<dbReference type="Pfam" id="PF02342">
    <property type="entry name" value="TerD"/>
    <property type="match status" value="2"/>
</dbReference>
<sequence length="466" mass="50537">ALPDLCVLSGCDYVDPIPRMGIKTAARLLHRGGGSLARALHLARSTSTIVSRSSSHEITGLPGVTCAVLVGAQVKKYGVGIAQVVPEAVVVSEQGQIIDAVYYNNLKALKAAITHSGDEPTGERSGIDECIWVTFQKLPQHVKLIIFVVAAYNRGHLKDAKNGKIHLLEERKDNEVASFAMEECEAEVDAVCMMVRESDRWVLRVVEEPALEGRHFVDILEPTLGSLIRREIPGAPKKQKVAFAMEKGEVMDLQTSSKMALVRAGLGWDVDPGAGDVDMDVSVVLFAKDASEIGAVFFGNLQEFGVEHSGDNLTGEGSGDDEVITVNLDQLPAHCDQIIFVVNIYLIGTTFDRVSNSFCRIMDQEGSELAKYMLREGRGESGLAIARLFREPGGRWGFQALGTFCRGRTWKDSVPELKSICQRGARDFQLRGQTTMTLHAGPAVDTNQVVLAEPVADAKGSCCALQ</sequence>
<accession>A0ABN9QFG3</accession>
<dbReference type="PANTHER" id="PTHR32097:SF17">
    <property type="entry name" value="CAMP-BINDING PROTEIN 1-RELATED"/>
    <property type="match status" value="1"/>
</dbReference>
<comment type="caution">
    <text evidence="2">The sequence shown here is derived from an EMBL/GenBank/DDBJ whole genome shotgun (WGS) entry which is preliminary data.</text>
</comment>
<dbReference type="Gene3D" id="2.60.60.30">
    <property type="entry name" value="sav2460 like domains"/>
    <property type="match status" value="2"/>
</dbReference>
<organism evidence="2 3">
    <name type="scientific">Prorocentrum cordatum</name>
    <dbReference type="NCBI Taxonomy" id="2364126"/>
    <lineage>
        <taxon>Eukaryota</taxon>
        <taxon>Sar</taxon>
        <taxon>Alveolata</taxon>
        <taxon>Dinophyceae</taxon>
        <taxon>Prorocentrales</taxon>
        <taxon>Prorocentraceae</taxon>
        <taxon>Prorocentrum</taxon>
    </lineage>
</organism>
<dbReference type="CDD" id="cd06974">
    <property type="entry name" value="TerD_like"/>
    <property type="match status" value="2"/>
</dbReference>
<dbReference type="Gene3D" id="1.10.150.20">
    <property type="entry name" value="5' to 3' exonuclease, C-terminal subdomain"/>
    <property type="match status" value="1"/>
</dbReference>
<dbReference type="EMBL" id="CAUYUJ010003301">
    <property type="protein sequence ID" value="CAK0804696.1"/>
    <property type="molecule type" value="Genomic_DNA"/>
</dbReference>
<evidence type="ECO:0000313" key="2">
    <source>
        <dbReference type="EMBL" id="CAK0804696.1"/>
    </source>
</evidence>
<reference evidence="2" key="1">
    <citation type="submission" date="2023-10" db="EMBL/GenBank/DDBJ databases">
        <authorList>
            <person name="Chen Y."/>
            <person name="Shah S."/>
            <person name="Dougan E. K."/>
            <person name="Thang M."/>
            <person name="Chan C."/>
        </authorList>
    </citation>
    <scope>NUCLEOTIDE SEQUENCE [LARGE SCALE GENOMIC DNA]</scope>
</reference>
<feature type="domain" description="TerD" evidence="1">
    <location>
        <begin position="79"/>
        <end position="208"/>
    </location>
</feature>
<gene>
    <name evidence="2" type="ORF">PCOR1329_LOCUS11415</name>
</gene>
<name>A0ABN9QFG3_9DINO</name>
<dbReference type="InterPro" id="IPR051324">
    <property type="entry name" value="Stress/Tellurium_Resist"/>
</dbReference>
<dbReference type="InterPro" id="IPR008918">
    <property type="entry name" value="HhH2"/>
</dbReference>
<feature type="domain" description="TerD" evidence="1">
    <location>
        <begin position="243"/>
        <end position="403"/>
    </location>
</feature>
<proteinExistence type="predicted"/>
<dbReference type="InterPro" id="IPR036279">
    <property type="entry name" value="5-3_exonuclease_C_sf"/>
</dbReference>
<dbReference type="SUPFAM" id="SSF47807">
    <property type="entry name" value="5' to 3' exonuclease, C-terminal subdomain"/>
    <property type="match status" value="1"/>
</dbReference>
<dbReference type="PANTHER" id="PTHR32097">
    <property type="entry name" value="CAMP-BINDING PROTEIN 1-RELATED"/>
    <property type="match status" value="1"/>
</dbReference>
<protein>
    <recommendedName>
        <fullName evidence="1">TerD domain-containing protein</fullName>
    </recommendedName>
</protein>
<evidence type="ECO:0000259" key="1">
    <source>
        <dbReference type="Pfam" id="PF02342"/>
    </source>
</evidence>
<dbReference type="Proteomes" id="UP001189429">
    <property type="component" value="Unassembled WGS sequence"/>
</dbReference>
<dbReference type="InterPro" id="IPR003325">
    <property type="entry name" value="TerD"/>
</dbReference>
<keyword evidence="3" id="KW-1185">Reference proteome</keyword>
<evidence type="ECO:0000313" key="3">
    <source>
        <dbReference type="Proteomes" id="UP001189429"/>
    </source>
</evidence>